<evidence type="ECO:0000259" key="4">
    <source>
        <dbReference type="Pfam" id="PF07804"/>
    </source>
</evidence>
<feature type="domain" description="HipA-like C-terminal" evidence="4">
    <location>
        <begin position="180"/>
        <end position="391"/>
    </location>
</feature>
<dbReference type="Proteomes" id="UP000245462">
    <property type="component" value="Unassembled WGS sequence"/>
</dbReference>
<dbReference type="Gene3D" id="1.10.1070.20">
    <property type="match status" value="1"/>
</dbReference>
<dbReference type="EMBL" id="QEKY01000009">
    <property type="protein sequence ID" value="PVZ09263.1"/>
    <property type="molecule type" value="Genomic_DNA"/>
</dbReference>
<evidence type="ECO:0000259" key="5">
    <source>
        <dbReference type="Pfam" id="PF13657"/>
    </source>
</evidence>
<dbReference type="GeneID" id="94550897"/>
<keyword evidence="3 6" id="KW-0418">Kinase</keyword>
<name>A0A2U1FAN9_9PORP</name>
<reference evidence="6 7" key="1">
    <citation type="submission" date="2018-04" db="EMBL/GenBank/DDBJ databases">
        <title>Genomic Encyclopedia of Type Strains, Phase IV (KMG-IV): sequencing the most valuable type-strain genomes for metagenomic binning, comparative biology and taxonomic classification.</title>
        <authorList>
            <person name="Goeker M."/>
        </authorList>
    </citation>
    <scope>NUCLEOTIDE SEQUENCE [LARGE SCALE GENOMIC DNA]</scope>
    <source>
        <strain evidence="6 7">DSM 28520</strain>
    </source>
</reference>
<feature type="domain" description="HipA N-terminal subdomain 1" evidence="5">
    <location>
        <begin position="17"/>
        <end position="101"/>
    </location>
</feature>
<dbReference type="InterPro" id="IPR052028">
    <property type="entry name" value="HipA_Ser/Thr_kinase"/>
</dbReference>
<keyword evidence="2" id="KW-0808">Transferase</keyword>
<dbReference type="InterPro" id="IPR012893">
    <property type="entry name" value="HipA-like_C"/>
</dbReference>
<proteinExistence type="inferred from homology"/>
<evidence type="ECO:0000256" key="3">
    <source>
        <dbReference type="ARBA" id="ARBA00022777"/>
    </source>
</evidence>
<dbReference type="GO" id="GO:0005829">
    <property type="term" value="C:cytosol"/>
    <property type="evidence" value="ECO:0007669"/>
    <property type="project" value="TreeGrafter"/>
</dbReference>
<dbReference type="PANTHER" id="PTHR37419">
    <property type="entry name" value="SERINE/THREONINE-PROTEIN KINASE TOXIN HIPA"/>
    <property type="match status" value="1"/>
</dbReference>
<dbReference type="RefSeq" id="WP_116679434.1">
    <property type="nucleotide sequence ID" value="NZ_QEKY01000009.1"/>
</dbReference>
<evidence type="ECO:0000313" key="6">
    <source>
        <dbReference type="EMBL" id="PVZ09263.1"/>
    </source>
</evidence>
<dbReference type="PANTHER" id="PTHR37419:SF8">
    <property type="entry name" value="TOXIN YJJJ"/>
    <property type="match status" value="1"/>
</dbReference>
<organism evidence="6 7">
    <name type="scientific">Porphyromonas loveana</name>
    <dbReference type="NCBI Taxonomy" id="1884669"/>
    <lineage>
        <taxon>Bacteria</taxon>
        <taxon>Pseudomonadati</taxon>
        <taxon>Bacteroidota</taxon>
        <taxon>Bacteroidia</taxon>
        <taxon>Bacteroidales</taxon>
        <taxon>Porphyromonadaceae</taxon>
        <taxon>Porphyromonas</taxon>
    </lineage>
</organism>
<dbReference type="GO" id="GO:0004674">
    <property type="term" value="F:protein serine/threonine kinase activity"/>
    <property type="evidence" value="ECO:0007669"/>
    <property type="project" value="TreeGrafter"/>
</dbReference>
<dbReference type="Pfam" id="PF07804">
    <property type="entry name" value="HipA_C"/>
    <property type="match status" value="1"/>
</dbReference>
<keyword evidence="7" id="KW-1185">Reference proteome</keyword>
<evidence type="ECO:0000256" key="1">
    <source>
        <dbReference type="ARBA" id="ARBA00010164"/>
    </source>
</evidence>
<protein>
    <submittedName>
        <fullName evidence="6">Serine/threonine-protein kinase HipA</fullName>
    </submittedName>
</protein>
<gene>
    <name evidence="6" type="ORF">C7382_1094</name>
</gene>
<evidence type="ECO:0000256" key="2">
    <source>
        <dbReference type="ARBA" id="ARBA00022679"/>
    </source>
</evidence>
<dbReference type="InterPro" id="IPR017508">
    <property type="entry name" value="HipA_N1"/>
</dbReference>
<comment type="similarity">
    <text evidence="1">Belongs to the HipA Ser/Thr kinase family.</text>
</comment>
<dbReference type="OrthoDB" id="9805913at2"/>
<accession>A0A2U1FAN9</accession>
<sequence length="422" mass="47890">MQKLLVYADFDWLKEPTLVGELSYESLRGADSYGFRFDDEWLRTQGGLFLSADLNNYSGVQYTRGDNDIFGCFSDALPDRWGRTLLNRREQILAQEEKRPLRRLTSFDYLLGIDDYSRMGGFRFKESVDADFINSSPTLRIPPLADIRVLEAASKELELSEERNELPDKRWIAQLIQPGTSLGGARPKASVRDTDDSLCIAKFPSRKDDYDAELWEHLCHLLAKKAGITVADTRVLQTSEAYHTLISKRFDRTEQGKRIHFASAMTLLGLHDGDNAMNGYGYLDIVDFIIRHCTDVEGNLRELYRRVAFNICIGNSDDHFRNHGFLLTPKGWTLSPAYDINPTLNKHQSLLVSATSNEADLSLLRDASEEYMLSRETADTIIGGVCAALKDWSSLATRLGITKREIAIFADRWQLSARLNPQ</sequence>
<dbReference type="Pfam" id="PF13657">
    <property type="entry name" value="Couple_hipA"/>
    <property type="match status" value="1"/>
</dbReference>
<evidence type="ECO:0000313" key="7">
    <source>
        <dbReference type="Proteomes" id="UP000245462"/>
    </source>
</evidence>
<dbReference type="AlphaFoldDB" id="A0A2U1FAN9"/>
<comment type="caution">
    <text evidence="6">The sequence shown here is derived from an EMBL/GenBank/DDBJ whole genome shotgun (WGS) entry which is preliminary data.</text>
</comment>